<protein>
    <submittedName>
        <fullName evidence="10">L,D-transpeptidase family protein</fullName>
    </submittedName>
</protein>
<dbReference type="UniPathway" id="UPA00219"/>
<dbReference type="PROSITE" id="PS52029">
    <property type="entry name" value="LD_TPASE"/>
    <property type="match status" value="1"/>
</dbReference>
<dbReference type="GO" id="GO:0071972">
    <property type="term" value="F:peptidoglycan L,D-transpeptidase activity"/>
    <property type="evidence" value="ECO:0007669"/>
    <property type="project" value="TreeGrafter"/>
</dbReference>
<evidence type="ECO:0000256" key="1">
    <source>
        <dbReference type="ARBA" id="ARBA00004752"/>
    </source>
</evidence>
<keyword evidence="3" id="KW-0808">Transferase</keyword>
<evidence type="ECO:0000256" key="4">
    <source>
        <dbReference type="ARBA" id="ARBA00022960"/>
    </source>
</evidence>
<name>A0A845Q1A7_9FLAO</name>
<dbReference type="GO" id="GO:0071555">
    <property type="term" value="P:cell wall organization"/>
    <property type="evidence" value="ECO:0007669"/>
    <property type="project" value="UniProtKB-UniRule"/>
</dbReference>
<dbReference type="InterPro" id="IPR050979">
    <property type="entry name" value="LD-transpeptidase"/>
</dbReference>
<evidence type="ECO:0000256" key="2">
    <source>
        <dbReference type="ARBA" id="ARBA00005992"/>
    </source>
</evidence>
<comment type="pathway">
    <text evidence="1 7">Cell wall biogenesis; peptidoglycan biosynthesis.</text>
</comment>
<dbReference type="SUPFAM" id="SSF141523">
    <property type="entry name" value="L,D-transpeptidase catalytic domain-like"/>
    <property type="match status" value="1"/>
</dbReference>
<dbReference type="PANTHER" id="PTHR30582">
    <property type="entry name" value="L,D-TRANSPEPTIDASE"/>
    <property type="match status" value="1"/>
</dbReference>
<sequence length="350" mass="40369">MRERFNLGMGILVIFFVLQCSKKNKVIAAGPNDQVPLSSMVEEGPSPHSTETEATKKDSVHTLGDVQNLTKKTITYRPWNIKGNDSLKKAFLKTYTGLDLHSILALNRLDRKNMYRADTLIVPDQLEPDFLAYSPFPYSVRTINTIPKIAFFSYPLQAYVLYEYGKQVKWGPTSMGSKIYQTPRGLYFTNWKGKEIISTVSDEWKLKWNFNIANYEGIGWHQYNLPGYPASHSCLRLLEEDAKWLYNWADQWILNKGGASVRAKGTPVVVYGEYPWGKRKPWRQLLENPTSNDLSEEKLTQIVSPYLIEIKKEQNNRQKVLEEIKEGAAKNIQQDSIKPEKKLLGFLFYR</sequence>
<keyword evidence="5 7" id="KW-0573">Peptidoglycan synthesis</keyword>
<comment type="caution">
    <text evidence="10">The sequence shown here is derived from an EMBL/GenBank/DDBJ whole genome shotgun (WGS) entry which is preliminary data.</text>
</comment>
<keyword evidence="4 7" id="KW-0133">Cell shape</keyword>
<accession>A0A845Q1A7</accession>
<evidence type="ECO:0000313" key="10">
    <source>
        <dbReference type="EMBL" id="NAW52110.1"/>
    </source>
</evidence>
<dbReference type="GO" id="GO:0016740">
    <property type="term" value="F:transferase activity"/>
    <property type="evidence" value="ECO:0007669"/>
    <property type="project" value="UniProtKB-KW"/>
</dbReference>
<evidence type="ECO:0000256" key="3">
    <source>
        <dbReference type="ARBA" id="ARBA00022679"/>
    </source>
</evidence>
<evidence type="ECO:0000256" key="5">
    <source>
        <dbReference type="ARBA" id="ARBA00022984"/>
    </source>
</evidence>
<feature type="domain" description="L,D-TPase catalytic" evidence="9">
    <location>
        <begin position="148"/>
        <end position="271"/>
    </location>
</feature>
<keyword evidence="11" id="KW-1185">Reference proteome</keyword>
<reference evidence="10 11" key="1">
    <citation type="submission" date="2019-11" db="EMBL/GenBank/DDBJ databases">
        <title>Characterization of Elizabethkingia argenteiflava sp. nov., isolated from inner surface of Soybean Pods.</title>
        <authorList>
            <person name="Mo S."/>
        </authorList>
    </citation>
    <scope>NUCLEOTIDE SEQUENCE [LARGE SCALE GENOMIC DNA]</scope>
    <source>
        <strain evidence="10 11">YB22</strain>
    </source>
</reference>
<evidence type="ECO:0000256" key="7">
    <source>
        <dbReference type="PROSITE-ProRule" id="PRU01373"/>
    </source>
</evidence>
<organism evidence="10 11">
    <name type="scientific">Elizabethkingia argenteiflava</name>
    <dbReference type="NCBI Taxonomy" id="2681556"/>
    <lineage>
        <taxon>Bacteria</taxon>
        <taxon>Pseudomonadati</taxon>
        <taxon>Bacteroidota</taxon>
        <taxon>Flavobacteriia</taxon>
        <taxon>Flavobacteriales</taxon>
        <taxon>Weeksellaceae</taxon>
        <taxon>Elizabethkingia</taxon>
    </lineage>
</organism>
<dbReference type="Proteomes" id="UP000553459">
    <property type="component" value="Unassembled WGS sequence"/>
</dbReference>
<dbReference type="AlphaFoldDB" id="A0A845Q1A7"/>
<dbReference type="GO" id="GO:0005576">
    <property type="term" value="C:extracellular region"/>
    <property type="evidence" value="ECO:0007669"/>
    <property type="project" value="TreeGrafter"/>
</dbReference>
<evidence type="ECO:0000313" key="11">
    <source>
        <dbReference type="Proteomes" id="UP000553459"/>
    </source>
</evidence>
<dbReference type="GO" id="GO:0018104">
    <property type="term" value="P:peptidoglycan-protein cross-linking"/>
    <property type="evidence" value="ECO:0007669"/>
    <property type="project" value="TreeGrafter"/>
</dbReference>
<proteinExistence type="inferred from homology"/>
<comment type="similarity">
    <text evidence="2">Belongs to the YkuD family.</text>
</comment>
<evidence type="ECO:0000256" key="6">
    <source>
        <dbReference type="ARBA" id="ARBA00023316"/>
    </source>
</evidence>
<dbReference type="Gene3D" id="2.40.440.10">
    <property type="entry name" value="L,D-transpeptidase catalytic domain-like"/>
    <property type="match status" value="1"/>
</dbReference>
<dbReference type="CDD" id="cd16913">
    <property type="entry name" value="YkuD_like"/>
    <property type="match status" value="1"/>
</dbReference>
<dbReference type="InterPro" id="IPR005490">
    <property type="entry name" value="LD_TPept_cat_dom"/>
</dbReference>
<evidence type="ECO:0000256" key="8">
    <source>
        <dbReference type="SAM" id="MobiDB-lite"/>
    </source>
</evidence>
<dbReference type="RefSeq" id="WP_166520362.1">
    <property type="nucleotide sequence ID" value="NZ_JAAABJ010000642.1"/>
</dbReference>
<feature type="active site" description="Nucleophile" evidence="7">
    <location>
        <position position="234"/>
    </location>
</feature>
<dbReference type="InterPro" id="IPR038063">
    <property type="entry name" value="Transpep_catalytic_dom"/>
</dbReference>
<keyword evidence="6 7" id="KW-0961">Cell wall biogenesis/degradation</keyword>
<dbReference type="EMBL" id="JAAABJ010000642">
    <property type="protein sequence ID" value="NAW52110.1"/>
    <property type="molecule type" value="Genomic_DNA"/>
</dbReference>
<feature type="active site" description="Proton donor/acceptor" evidence="7">
    <location>
        <position position="221"/>
    </location>
</feature>
<evidence type="ECO:0000259" key="9">
    <source>
        <dbReference type="PROSITE" id="PS52029"/>
    </source>
</evidence>
<feature type="region of interest" description="Disordered" evidence="8">
    <location>
        <begin position="36"/>
        <end position="58"/>
    </location>
</feature>
<dbReference type="GO" id="GO:0008360">
    <property type="term" value="P:regulation of cell shape"/>
    <property type="evidence" value="ECO:0007669"/>
    <property type="project" value="UniProtKB-UniRule"/>
</dbReference>
<dbReference type="PANTHER" id="PTHR30582:SF2">
    <property type="entry name" value="L,D-TRANSPEPTIDASE YCIB-RELATED"/>
    <property type="match status" value="1"/>
</dbReference>
<gene>
    <name evidence="10" type="ORF">GNY06_12255</name>
</gene>
<dbReference type="Pfam" id="PF03734">
    <property type="entry name" value="YkuD"/>
    <property type="match status" value="1"/>
</dbReference>